<organism evidence="1 2">
    <name type="scientific">Rhizobium miluonense</name>
    <dbReference type="NCBI Taxonomy" id="411945"/>
    <lineage>
        <taxon>Bacteria</taxon>
        <taxon>Pseudomonadati</taxon>
        <taxon>Pseudomonadota</taxon>
        <taxon>Alphaproteobacteria</taxon>
        <taxon>Hyphomicrobiales</taxon>
        <taxon>Rhizobiaceae</taxon>
        <taxon>Rhizobium/Agrobacterium group</taxon>
        <taxon>Rhizobium</taxon>
    </lineage>
</organism>
<dbReference type="EMBL" id="FMAH01000011">
    <property type="protein sequence ID" value="SCB25472.1"/>
    <property type="molecule type" value="Genomic_DNA"/>
</dbReference>
<gene>
    <name evidence="1" type="ORF">GA0061102_101166</name>
</gene>
<proteinExistence type="predicted"/>
<sequence length="88" mass="10076">METNARDRDLVEVMKRYFAVKAEVEDVKSRLEAARQESGEEIGAFYNPRTNLNHSADIVRSHALKQEMARLMDWAEAWGRQVLTPNGA</sequence>
<dbReference type="RefSeq" id="WP_092847332.1">
    <property type="nucleotide sequence ID" value="NZ_FMAH01000011.1"/>
</dbReference>
<accession>A0A1C3VCF9</accession>
<dbReference type="Proteomes" id="UP000199435">
    <property type="component" value="Unassembled WGS sequence"/>
</dbReference>
<evidence type="ECO:0000313" key="2">
    <source>
        <dbReference type="Proteomes" id="UP000199435"/>
    </source>
</evidence>
<keyword evidence="2" id="KW-1185">Reference proteome</keyword>
<name>A0A1C3VCF9_9HYPH</name>
<protein>
    <submittedName>
        <fullName evidence="1">Uncharacterized protein</fullName>
    </submittedName>
</protein>
<reference evidence="2" key="1">
    <citation type="submission" date="2016-08" db="EMBL/GenBank/DDBJ databases">
        <authorList>
            <person name="Varghese N."/>
            <person name="Submissions Spin"/>
        </authorList>
    </citation>
    <scope>NUCLEOTIDE SEQUENCE [LARGE SCALE GENOMIC DNA]</scope>
    <source>
        <strain evidence="2">HAMBI 2971</strain>
    </source>
</reference>
<evidence type="ECO:0000313" key="1">
    <source>
        <dbReference type="EMBL" id="SCB25472.1"/>
    </source>
</evidence>
<dbReference type="AlphaFoldDB" id="A0A1C3VCF9"/>
<dbReference type="OrthoDB" id="8283301at2"/>